<protein>
    <recommendedName>
        <fullName evidence="1">Polysaccharide pyruvyl transferase domain-containing protein</fullName>
    </recommendedName>
</protein>
<dbReference type="Pfam" id="PF04230">
    <property type="entry name" value="PS_pyruv_trans"/>
    <property type="match status" value="1"/>
</dbReference>
<reference evidence="3" key="1">
    <citation type="journal article" date="2019" name="Int. J. Syst. Evol. Microbiol.">
        <title>The Global Catalogue of Microorganisms (GCM) 10K type strain sequencing project: providing services to taxonomists for standard genome sequencing and annotation.</title>
        <authorList>
            <consortium name="The Broad Institute Genomics Platform"/>
            <consortium name="The Broad Institute Genome Sequencing Center for Infectious Disease"/>
            <person name="Wu L."/>
            <person name="Ma J."/>
        </authorList>
    </citation>
    <scope>NUCLEOTIDE SEQUENCE [LARGE SCALE GENOMIC DNA]</scope>
    <source>
        <strain evidence="3">NBRC 112416</strain>
    </source>
</reference>
<keyword evidence="3" id="KW-1185">Reference proteome</keyword>
<proteinExistence type="predicted"/>
<dbReference type="Proteomes" id="UP001156691">
    <property type="component" value="Unassembled WGS sequence"/>
</dbReference>
<name>A0ABQ5W1G8_9HYPH</name>
<organism evidence="2 3">
    <name type="scientific">Devosia nitrariae</name>
    <dbReference type="NCBI Taxonomy" id="2071872"/>
    <lineage>
        <taxon>Bacteria</taxon>
        <taxon>Pseudomonadati</taxon>
        <taxon>Pseudomonadota</taxon>
        <taxon>Alphaproteobacteria</taxon>
        <taxon>Hyphomicrobiales</taxon>
        <taxon>Devosiaceae</taxon>
        <taxon>Devosia</taxon>
    </lineage>
</organism>
<evidence type="ECO:0000259" key="1">
    <source>
        <dbReference type="Pfam" id="PF04230"/>
    </source>
</evidence>
<comment type="caution">
    <text evidence="2">The sequence shown here is derived from an EMBL/GenBank/DDBJ whole genome shotgun (WGS) entry which is preliminary data.</text>
</comment>
<dbReference type="EMBL" id="BSNS01000004">
    <property type="protein sequence ID" value="GLQ53654.1"/>
    <property type="molecule type" value="Genomic_DNA"/>
</dbReference>
<accession>A0ABQ5W1G8</accession>
<evidence type="ECO:0000313" key="2">
    <source>
        <dbReference type="EMBL" id="GLQ53654.1"/>
    </source>
</evidence>
<feature type="domain" description="Polysaccharide pyruvyl transferase" evidence="1">
    <location>
        <begin position="14"/>
        <end position="62"/>
    </location>
</feature>
<sequence>MFDVGTPEVTRFASSSEVSIINPARSWNRVVEEIASCEFVISSSLHGLVVADAYGIPSIYVRVGEREGLLKYEDYYAGTGRSLHFANSIDEALSQGPCAPARFDPKPLIDAFPYDIWRT</sequence>
<dbReference type="InterPro" id="IPR007345">
    <property type="entry name" value="Polysacch_pyruvyl_Trfase"/>
</dbReference>
<gene>
    <name evidence="2" type="ORF">GCM10010862_09130</name>
</gene>
<evidence type="ECO:0000313" key="3">
    <source>
        <dbReference type="Proteomes" id="UP001156691"/>
    </source>
</evidence>